<feature type="repeat" description="PPR" evidence="3">
    <location>
        <begin position="286"/>
        <end position="320"/>
    </location>
</feature>
<evidence type="ECO:0000256" key="2">
    <source>
        <dbReference type="ARBA" id="ARBA00022737"/>
    </source>
</evidence>
<dbReference type="FunFam" id="1.25.40.10:FF:000910">
    <property type="entry name" value="Pentatricopeptide repeat-containing protein At5g14080"/>
    <property type="match status" value="1"/>
</dbReference>
<dbReference type="InParanoid" id="A0A251RWV4"/>
<protein>
    <submittedName>
        <fullName evidence="4">Putative pentatricopeptide repeat (PPR) superfamily protein</fullName>
    </submittedName>
</protein>
<evidence type="ECO:0000313" key="5">
    <source>
        <dbReference type="Proteomes" id="UP000215914"/>
    </source>
</evidence>
<dbReference type="Proteomes" id="UP000215914">
    <property type="component" value="Chromosome 16"/>
</dbReference>
<dbReference type="InterPro" id="IPR011990">
    <property type="entry name" value="TPR-like_helical_dom_sf"/>
</dbReference>
<dbReference type="Pfam" id="PF13041">
    <property type="entry name" value="PPR_2"/>
    <property type="match status" value="2"/>
</dbReference>
<dbReference type="FunCoup" id="A0A251RWV4">
    <property type="interactions" value="143"/>
</dbReference>
<dbReference type="OMA" id="DRKFYYD"/>
<dbReference type="PANTHER" id="PTHR47938">
    <property type="entry name" value="RESPIRATORY COMPLEX I CHAPERONE (CIA84), PUTATIVE (AFU_ORTHOLOGUE AFUA_2G06020)-RELATED"/>
    <property type="match status" value="1"/>
</dbReference>
<keyword evidence="2" id="KW-0677">Repeat</keyword>
<organism evidence="4 5">
    <name type="scientific">Helianthus annuus</name>
    <name type="common">Common sunflower</name>
    <dbReference type="NCBI Taxonomy" id="4232"/>
    <lineage>
        <taxon>Eukaryota</taxon>
        <taxon>Viridiplantae</taxon>
        <taxon>Streptophyta</taxon>
        <taxon>Embryophyta</taxon>
        <taxon>Tracheophyta</taxon>
        <taxon>Spermatophyta</taxon>
        <taxon>Magnoliopsida</taxon>
        <taxon>eudicotyledons</taxon>
        <taxon>Gunneridae</taxon>
        <taxon>Pentapetalae</taxon>
        <taxon>asterids</taxon>
        <taxon>campanulids</taxon>
        <taxon>Asterales</taxon>
        <taxon>Asteraceae</taxon>
        <taxon>Asteroideae</taxon>
        <taxon>Heliantheae alliance</taxon>
        <taxon>Heliantheae</taxon>
        <taxon>Helianthus</taxon>
    </lineage>
</organism>
<dbReference type="STRING" id="4232.A0A251RWV4"/>
<dbReference type="EMBL" id="CM007905">
    <property type="protein sequence ID" value="OTF90732.1"/>
    <property type="molecule type" value="Genomic_DNA"/>
</dbReference>
<accession>A0A251RWV4</accession>
<name>A0A251RWV4_HELAN</name>
<feature type="repeat" description="PPR" evidence="3">
    <location>
        <begin position="137"/>
        <end position="171"/>
    </location>
</feature>
<dbReference type="AlphaFoldDB" id="A0A251RWV4"/>
<dbReference type="Gene3D" id="1.25.40.10">
    <property type="entry name" value="Tetratricopeptide repeat domain"/>
    <property type="match status" value="3"/>
</dbReference>
<comment type="similarity">
    <text evidence="1">Belongs to the PPR family. P subfamily.</text>
</comment>
<gene>
    <name evidence="4" type="ORF">HannXRQ_Chr16g0502801</name>
</gene>
<evidence type="ECO:0000313" key="4">
    <source>
        <dbReference type="EMBL" id="OTF90732.1"/>
    </source>
</evidence>
<evidence type="ECO:0000256" key="1">
    <source>
        <dbReference type="ARBA" id="ARBA00007626"/>
    </source>
</evidence>
<evidence type="ECO:0000256" key="3">
    <source>
        <dbReference type="PROSITE-ProRule" id="PRU00708"/>
    </source>
</evidence>
<dbReference type="PROSITE" id="PS51375">
    <property type="entry name" value="PPR"/>
    <property type="match status" value="3"/>
</dbReference>
<feature type="repeat" description="PPR" evidence="3">
    <location>
        <begin position="209"/>
        <end position="243"/>
    </location>
</feature>
<dbReference type="PANTHER" id="PTHR47938:SF9">
    <property type="entry name" value="OS10G0422300 PROTEIN"/>
    <property type="match status" value="1"/>
</dbReference>
<sequence>MKPLLQHKCPHLDILNPRRFLAHRYSTFPTTSVSSDLEKLCDIICHGVGSLDDLEASLNELNVSYCSSLITRVLDSSKNEAPTRRLLRFFTWSEKHLDGGLEDKDYNHAVRVFAEKKDFIALDMLISNLGKENRSMESATFSTVANSLVKLGRVDEALGIFKNLDKFRCPQDSTTVTAIIAALCSKGHVKRAEGVIYHHKDKISSAQLKLIVYRNLLHGWSMQENVKESRRIIKDMKGAGIAPDLFCYNTFLKCLCKKNLKSNPSGLVPEALNVMIEMRTYSITPTTISYNILLSCLGRTRRVKESLQILNTMRKTGCYPDWVSYYLVARVSYLTGRFGKGKQMVDEMVKDGLTPERKFYYDLIGILCGVERVNYALELFDLMKKSSLGGYETVYNLLIPKLCTNGEFEKGKELWDEATTMGLTLECSSDVLNPLITKVFKPMRKTENKVSVLETPKQKVGGKLKPAINVKKGRKLIIAKKNGKKLMVHKKINKKGATSL</sequence>
<dbReference type="Pfam" id="PF01535">
    <property type="entry name" value="PPR"/>
    <property type="match status" value="2"/>
</dbReference>
<dbReference type="NCBIfam" id="TIGR00756">
    <property type="entry name" value="PPR"/>
    <property type="match status" value="2"/>
</dbReference>
<dbReference type="GO" id="GO:0003729">
    <property type="term" value="F:mRNA binding"/>
    <property type="evidence" value="ECO:0000318"/>
    <property type="project" value="GO_Central"/>
</dbReference>
<reference evidence="5" key="1">
    <citation type="journal article" date="2017" name="Nature">
        <title>The sunflower genome provides insights into oil metabolism, flowering and Asterid evolution.</title>
        <authorList>
            <person name="Badouin H."/>
            <person name="Gouzy J."/>
            <person name="Grassa C.J."/>
            <person name="Murat F."/>
            <person name="Staton S.E."/>
            <person name="Cottret L."/>
            <person name="Lelandais-Briere C."/>
            <person name="Owens G.L."/>
            <person name="Carrere S."/>
            <person name="Mayjonade B."/>
            <person name="Legrand L."/>
            <person name="Gill N."/>
            <person name="Kane N.C."/>
            <person name="Bowers J.E."/>
            <person name="Hubner S."/>
            <person name="Bellec A."/>
            <person name="Berard A."/>
            <person name="Berges H."/>
            <person name="Blanchet N."/>
            <person name="Boniface M.C."/>
            <person name="Brunel D."/>
            <person name="Catrice O."/>
            <person name="Chaidir N."/>
            <person name="Claudel C."/>
            <person name="Donnadieu C."/>
            <person name="Faraut T."/>
            <person name="Fievet G."/>
            <person name="Helmstetter N."/>
            <person name="King M."/>
            <person name="Knapp S.J."/>
            <person name="Lai Z."/>
            <person name="Le Paslier M.C."/>
            <person name="Lippi Y."/>
            <person name="Lorenzon L."/>
            <person name="Mandel J.R."/>
            <person name="Marage G."/>
            <person name="Marchand G."/>
            <person name="Marquand E."/>
            <person name="Bret-Mestries E."/>
            <person name="Morien E."/>
            <person name="Nambeesan S."/>
            <person name="Nguyen T."/>
            <person name="Pegot-Espagnet P."/>
            <person name="Pouilly N."/>
            <person name="Raftis F."/>
            <person name="Sallet E."/>
            <person name="Schiex T."/>
            <person name="Thomas J."/>
            <person name="Vandecasteele C."/>
            <person name="Vares D."/>
            <person name="Vear F."/>
            <person name="Vautrin S."/>
            <person name="Crespi M."/>
            <person name="Mangin B."/>
            <person name="Burke J.M."/>
            <person name="Salse J."/>
            <person name="Munos S."/>
            <person name="Vincourt P."/>
            <person name="Rieseberg L.H."/>
            <person name="Langlade N.B."/>
        </authorList>
    </citation>
    <scope>NUCLEOTIDE SEQUENCE [LARGE SCALE GENOMIC DNA]</scope>
    <source>
        <strain evidence="5">cv. SF193</strain>
    </source>
</reference>
<keyword evidence="5" id="KW-1185">Reference proteome</keyword>
<proteinExistence type="inferred from homology"/>
<dbReference type="InterPro" id="IPR002885">
    <property type="entry name" value="PPR_rpt"/>
</dbReference>